<protein>
    <recommendedName>
        <fullName evidence="3">Transcriptional regulator</fullName>
    </recommendedName>
</protein>
<name>A0A1L8CV22_9THEO</name>
<evidence type="ECO:0008006" key="3">
    <source>
        <dbReference type="Google" id="ProtNLM"/>
    </source>
</evidence>
<keyword evidence="2" id="KW-1185">Reference proteome</keyword>
<gene>
    <name evidence="1" type="ORF">cpu_12090</name>
</gene>
<dbReference type="RefSeq" id="WP_075859175.1">
    <property type="nucleotide sequence ID" value="NZ_BDJK01000018.1"/>
</dbReference>
<sequence length="138" mass="16420">MNLSLKHLFILLLLFTVKPKREKDLHNLIYLLYFYGRPFEPFYRFNFIKRGKGVFSPYVQQLLGELRQWNLVEKDSLKLTPKGQATYMDFSSLIWYEPSLKKLYEISIRYAQNPNLIAKDIRLNFIVQKTPAGKKISI</sequence>
<reference evidence="2" key="1">
    <citation type="submission" date="2016-12" db="EMBL/GenBank/DDBJ databases">
        <title>Draft Genome Sequences od Carboxydothermus pertinax and islandicus, Hydrogenogenic Carboxydotrophic Bacteria.</title>
        <authorList>
            <person name="Fukuyama Y."/>
            <person name="Ohmae K."/>
            <person name="Yoneda Y."/>
            <person name="Yoshida T."/>
            <person name="Sako Y."/>
        </authorList>
    </citation>
    <scope>NUCLEOTIDE SEQUENCE [LARGE SCALE GENOMIC DNA]</scope>
    <source>
        <strain evidence="2">Ug1</strain>
    </source>
</reference>
<dbReference type="OrthoDB" id="1724475at2"/>
<dbReference type="AlphaFoldDB" id="A0A1L8CV22"/>
<comment type="caution">
    <text evidence="1">The sequence shown here is derived from an EMBL/GenBank/DDBJ whole genome shotgun (WGS) entry which is preliminary data.</text>
</comment>
<accession>A0A1L8CV22</accession>
<evidence type="ECO:0000313" key="1">
    <source>
        <dbReference type="EMBL" id="GAV22699.1"/>
    </source>
</evidence>
<dbReference type="EMBL" id="BDJK01000018">
    <property type="protein sequence ID" value="GAV22699.1"/>
    <property type="molecule type" value="Genomic_DNA"/>
</dbReference>
<organism evidence="1 2">
    <name type="scientific">Carboxydothermus pertinax</name>
    <dbReference type="NCBI Taxonomy" id="870242"/>
    <lineage>
        <taxon>Bacteria</taxon>
        <taxon>Bacillati</taxon>
        <taxon>Bacillota</taxon>
        <taxon>Clostridia</taxon>
        <taxon>Thermoanaerobacterales</taxon>
        <taxon>Thermoanaerobacteraceae</taxon>
        <taxon>Carboxydothermus</taxon>
    </lineage>
</organism>
<evidence type="ECO:0000313" key="2">
    <source>
        <dbReference type="Proteomes" id="UP000187485"/>
    </source>
</evidence>
<proteinExistence type="predicted"/>
<dbReference type="STRING" id="870242.cpu_12090"/>
<dbReference type="Proteomes" id="UP000187485">
    <property type="component" value="Unassembled WGS sequence"/>
</dbReference>